<evidence type="ECO:0000313" key="1">
    <source>
        <dbReference type="EMBL" id="MCX4151761.1"/>
    </source>
</evidence>
<evidence type="ECO:0000313" key="2">
    <source>
        <dbReference type="EMBL" id="MDQ6413571.1"/>
    </source>
</evidence>
<name>A0AAP5ET14_9BURK</name>
<dbReference type="RefSeq" id="WP_266261894.1">
    <property type="nucleotide sequence ID" value="NZ_JAMXWF010000062.1"/>
</dbReference>
<accession>A0AAP5ET14</accession>
<dbReference type="EMBL" id="JAPKHW010000062">
    <property type="protein sequence ID" value="MCX4151761.1"/>
    <property type="molecule type" value="Genomic_DNA"/>
</dbReference>
<dbReference type="InterPro" id="IPR037074">
    <property type="entry name" value="DUF1780_sf"/>
</dbReference>
<comment type="caution">
    <text evidence="2">The sequence shown here is derived from an EMBL/GenBank/DDBJ whole genome shotgun (WGS) entry which is preliminary data.</text>
</comment>
<dbReference type="Pfam" id="PF08682">
    <property type="entry name" value="DUF1780"/>
    <property type="match status" value="1"/>
</dbReference>
<organism evidence="2 4">
    <name type="scientific">Paraburkholderia madseniana</name>
    <dbReference type="NCBI Taxonomy" id="2599607"/>
    <lineage>
        <taxon>Bacteria</taxon>
        <taxon>Pseudomonadati</taxon>
        <taxon>Pseudomonadota</taxon>
        <taxon>Betaproteobacteria</taxon>
        <taxon>Burkholderiales</taxon>
        <taxon>Burkholderiaceae</taxon>
        <taxon>Paraburkholderia</taxon>
    </lineage>
</organism>
<dbReference type="Proteomes" id="UP001209412">
    <property type="component" value="Unassembled WGS sequence"/>
</dbReference>
<keyword evidence="3" id="KW-1185">Reference proteome</keyword>
<evidence type="ECO:0000313" key="4">
    <source>
        <dbReference type="Proteomes" id="UP001242288"/>
    </source>
</evidence>
<dbReference type="EMBL" id="JAMXWF010000062">
    <property type="protein sequence ID" value="MDQ6413571.1"/>
    <property type="molecule type" value="Genomic_DNA"/>
</dbReference>
<dbReference type="InterPro" id="IPR011335">
    <property type="entry name" value="Restrct_endonuc-II-like"/>
</dbReference>
<dbReference type="SUPFAM" id="SSF52980">
    <property type="entry name" value="Restriction endonuclease-like"/>
    <property type="match status" value="1"/>
</dbReference>
<dbReference type="InterPro" id="IPR014796">
    <property type="entry name" value="DUF1780"/>
</dbReference>
<sequence length="209" mass="23693">MGDTPRVPQSDDEFLASMRESAHEELLFFSNKGKEARERWVVSQFLEHCSLAFVEDELRSPHQRSKTDVLFRDANFQVKEILNPGSKRSGEVKATYERLKAAATLKDIIGPPLLYDVPPSTTIYLLVTDCASRLATDPKYTDTKRELDLLLYITRTHASLIRQEEIRADQLELLGWRSISCLASTQATVLFAQSHAPAFLRLKNLNAGR</sequence>
<dbReference type="Proteomes" id="UP001242288">
    <property type="component" value="Unassembled WGS sequence"/>
</dbReference>
<protein>
    <submittedName>
        <fullName evidence="2">DUF1780 domain-containing protein</fullName>
    </submittedName>
</protein>
<dbReference type="AlphaFoldDB" id="A0AAP5ET14"/>
<reference evidence="2" key="1">
    <citation type="submission" date="2022-06" db="EMBL/GenBank/DDBJ databases">
        <title>PHB producers.</title>
        <authorList>
            <person name="Besaury L."/>
        </authorList>
    </citation>
    <scope>NUCLEOTIDE SEQUENCE</scope>
    <source>
        <strain evidence="2 3">SEWS6</strain>
    </source>
</reference>
<evidence type="ECO:0000313" key="3">
    <source>
        <dbReference type="Proteomes" id="UP001209412"/>
    </source>
</evidence>
<proteinExistence type="predicted"/>
<dbReference type="Gene3D" id="3.40.1540.10">
    <property type="entry name" value="Protein of unknown function DUF1780, putative endonuclease"/>
    <property type="match status" value="1"/>
</dbReference>
<gene>
    <name evidence="2" type="ORF">NIE36_41335</name>
    <name evidence="1" type="ORF">OSB80_41445</name>
</gene>